<evidence type="ECO:0000259" key="7">
    <source>
        <dbReference type="Pfam" id="PF08340"/>
    </source>
</evidence>
<evidence type="ECO:0000313" key="8">
    <source>
        <dbReference type="EMBL" id="TCK67674.1"/>
    </source>
</evidence>
<keyword evidence="4" id="KW-0378">Hydrolase</keyword>
<comment type="caution">
    <text evidence="8">The sequence shown here is derived from an EMBL/GenBank/DDBJ whole genome shotgun (WGS) entry which is preliminary data.</text>
</comment>
<dbReference type="InterPro" id="IPR013551">
    <property type="entry name" value="YicC-like_C"/>
</dbReference>
<gene>
    <name evidence="8" type="ORF">DFQ05_1453</name>
</gene>
<organism evidence="8 9">
    <name type="scientific">Winogradskyella wandonensis</name>
    <dbReference type="NCBI Taxonomy" id="1442586"/>
    <lineage>
        <taxon>Bacteria</taxon>
        <taxon>Pseudomonadati</taxon>
        <taxon>Bacteroidota</taxon>
        <taxon>Flavobacteriia</taxon>
        <taxon>Flavobacteriales</taxon>
        <taxon>Flavobacteriaceae</taxon>
        <taxon>Winogradskyella</taxon>
    </lineage>
</organism>
<feature type="domain" description="Endoribonuclease YicC-like N-terminal" evidence="6">
    <location>
        <begin position="29"/>
        <end position="178"/>
    </location>
</feature>
<evidence type="ECO:0000256" key="1">
    <source>
        <dbReference type="ARBA" id="ARBA00001968"/>
    </source>
</evidence>
<dbReference type="Pfam" id="PF03755">
    <property type="entry name" value="YicC-like_N"/>
    <property type="match status" value="1"/>
</dbReference>
<comment type="similarity">
    <text evidence="5">Belongs to the YicC/YloC family.</text>
</comment>
<dbReference type="InterPro" id="IPR013527">
    <property type="entry name" value="YicC-like_N"/>
</dbReference>
<keyword evidence="3" id="KW-0255">Endonuclease</keyword>
<dbReference type="GO" id="GO:0016787">
    <property type="term" value="F:hydrolase activity"/>
    <property type="evidence" value="ECO:0007669"/>
    <property type="project" value="UniProtKB-KW"/>
</dbReference>
<protein>
    <submittedName>
        <fullName evidence="8">Uncharacterized protein (TIGR00255 family)</fullName>
    </submittedName>
</protein>
<reference evidence="8 9" key="1">
    <citation type="journal article" date="2015" name="Stand. Genomic Sci.">
        <title>Genomic Encyclopedia of Bacterial and Archaeal Type Strains, Phase III: the genomes of soil and plant-associated and newly described type strains.</title>
        <authorList>
            <person name="Whitman W.B."/>
            <person name="Woyke T."/>
            <person name="Klenk H.P."/>
            <person name="Zhou Y."/>
            <person name="Lilburn T.G."/>
            <person name="Beck B.J."/>
            <person name="De Vos P."/>
            <person name="Vandamme P."/>
            <person name="Eisen J.A."/>
            <person name="Garrity G."/>
            <person name="Hugenholtz P."/>
            <person name="Kyrpides N.C."/>
        </authorList>
    </citation>
    <scope>NUCLEOTIDE SEQUENCE [LARGE SCALE GENOMIC DNA]</scope>
    <source>
        <strain evidence="8 9">CECT 8445</strain>
    </source>
</reference>
<dbReference type="PANTHER" id="PTHR30636:SF3">
    <property type="entry name" value="UPF0701 PROTEIN YICC"/>
    <property type="match status" value="1"/>
</dbReference>
<evidence type="ECO:0000256" key="3">
    <source>
        <dbReference type="ARBA" id="ARBA00022759"/>
    </source>
</evidence>
<evidence type="ECO:0000256" key="2">
    <source>
        <dbReference type="ARBA" id="ARBA00022722"/>
    </source>
</evidence>
<evidence type="ECO:0000313" key="9">
    <source>
        <dbReference type="Proteomes" id="UP000295714"/>
    </source>
</evidence>
<dbReference type="GO" id="GO:0004521">
    <property type="term" value="F:RNA endonuclease activity"/>
    <property type="evidence" value="ECO:0007669"/>
    <property type="project" value="InterPro"/>
</dbReference>
<dbReference type="AlphaFoldDB" id="A0A4R1KRM3"/>
<evidence type="ECO:0000256" key="4">
    <source>
        <dbReference type="ARBA" id="ARBA00022801"/>
    </source>
</evidence>
<evidence type="ECO:0000256" key="5">
    <source>
        <dbReference type="ARBA" id="ARBA00035648"/>
    </source>
</evidence>
<keyword evidence="2" id="KW-0540">Nuclease</keyword>
<keyword evidence="9" id="KW-1185">Reference proteome</keyword>
<dbReference type="Proteomes" id="UP000295714">
    <property type="component" value="Unassembled WGS sequence"/>
</dbReference>
<proteinExistence type="inferred from homology"/>
<name>A0A4R1KRM3_9FLAO</name>
<dbReference type="EMBL" id="SMGI01000002">
    <property type="protein sequence ID" value="TCK67674.1"/>
    <property type="molecule type" value="Genomic_DNA"/>
</dbReference>
<accession>A0A4R1KRM3</accession>
<dbReference type="Pfam" id="PF08340">
    <property type="entry name" value="YicC-like_C"/>
    <property type="match status" value="1"/>
</dbReference>
<dbReference type="PANTHER" id="PTHR30636">
    <property type="entry name" value="UPF0701 PROTEIN YICC"/>
    <property type="match status" value="1"/>
</dbReference>
<sequence length="312" mass="36148">MPSITEFFFQLKAFDFVPLTNKNVSYYMIQSMTGYGKSVLQLPTKKITIELKSLNSKNLDLNVRMPSMYRAKELDIRKLIAKHLVRGKVDFSLYVEITGEDTSSKINKTVVKEYINQLKDVVDGDETELLKMAIRLPDAVTTERDDIDDDEWKSIESEIDTALNHIKTYRADEGQILKQDFENRIATLRDLLNKVIEMDPDRIDGVRARLEKGIADIKEKVDENRFEQELVYYIEKFDITEEKVRLDNHLNYFISSLNSDDSNGKKLGFISQEIGREINTIGAKSNYAPMQKLVVQMKDELEKIKEQMLNVL</sequence>
<dbReference type="InterPro" id="IPR005229">
    <property type="entry name" value="YicC/YloC-like"/>
</dbReference>
<comment type="cofactor">
    <cofactor evidence="1">
        <name>a divalent metal cation</name>
        <dbReference type="ChEBI" id="CHEBI:60240"/>
    </cofactor>
</comment>
<dbReference type="NCBIfam" id="TIGR00255">
    <property type="entry name" value="YicC/YloC family endoribonuclease"/>
    <property type="match status" value="1"/>
</dbReference>
<evidence type="ECO:0000259" key="6">
    <source>
        <dbReference type="Pfam" id="PF03755"/>
    </source>
</evidence>
<feature type="domain" description="Endoribonuclease YicC-like C-terminal" evidence="7">
    <location>
        <begin position="198"/>
        <end position="311"/>
    </location>
</feature>